<dbReference type="SUPFAM" id="SSF75304">
    <property type="entry name" value="Amidase signature (AS) enzymes"/>
    <property type="match status" value="1"/>
</dbReference>
<dbReference type="PANTHER" id="PTHR11895">
    <property type="entry name" value="TRANSAMIDASE"/>
    <property type="match status" value="1"/>
</dbReference>
<keyword evidence="2" id="KW-1185">Reference proteome</keyword>
<dbReference type="GO" id="GO:0003824">
    <property type="term" value="F:catalytic activity"/>
    <property type="evidence" value="ECO:0007669"/>
    <property type="project" value="InterPro"/>
</dbReference>
<protein>
    <submittedName>
        <fullName evidence="1">Amidase</fullName>
    </submittedName>
</protein>
<accession>A0A1U9KMF5</accession>
<dbReference type="InterPro" id="IPR000120">
    <property type="entry name" value="Amidase"/>
</dbReference>
<dbReference type="Gene3D" id="3.90.1300.10">
    <property type="entry name" value="Amidase signature (AS) domain"/>
    <property type="match status" value="1"/>
</dbReference>
<dbReference type="OrthoDB" id="9811471at2"/>
<name>A0A1U9KMF5_9PROT</name>
<reference evidence="1 2" key="1">
    <citation type="submission" date="2016-03" db="EMBL/GenBank/DDBJ databases">
        <title>Acetic acid bacteria sequencing.</title>
        <authorList>
            <person name="Brandt J."/>
            <person name="Jakob F."/>
            <person name="Vogel R.F."/>
        </authorList>
    </citation>
    <scope>NUCLEOTIDE SEQUENCE [LARGE SCALE GENOMIC DNA]</scope>
    <source>
        <strain evidence="1 2">NBRC 101099</strain>
    </source>
</reference>
<sequence>MTAPEITGEIRARRVSAVDIARQAMARIETEDGRYNAVTRVLHQRAMECAARIDRLLAAGQDPGPLAGVPFGVKDLFDVRGEVTTAGSRVLAGSSSATKDAILVSRLIEAGAVPVATTNMDEFAYGFATDNAHHGVTRNPHDQDRLAGGSSGGSAAGVAAGFFPVALGSDTNGSIRVPASLCGVWGLRATQGRLPTEGSYPFVASLDTVGPFATSSAYLRATFEALSRATLPAINTRDWRIARLGGWFATNMTTDMAQAMDSLAGHLDATQVVELPEVARARAAAFVISAAEGGSLHLPRLREFADEYDPAVRDRLLAGALLPAHIVFKAQRLRNWFRRQMHKAFVNADILIAPAVPCVAPRLDEPTIRIDGRDVPARANLGIYTQPLTLAGFPILTLPMRTSGLPLGAQLIARPGREDQLFALAAELEGSGMTASPKKHDHAA</sequence>
<dbReference type="STRING" id="320497.A0U93_02335"/>
<evidence type="ECO:0000313" key="2">
    <source>
        <dbReference type="Proteomes" id="UP000188604"/>
    </source>
</evidence>
<dbReference type="NCBIfam" id="NF006631">
    <property type="entry name" value="PRK09201.1"/>
    <property type="match status" value="1"/>
</dbReference>
<dbReference type="EMBL" id="CP014691">
    <property type="protein sequence ID" value="AQS86972.1"/>
    <property type="molecule type" value="Genomic_DNA"/>
</dbReference>
<dbReference type="AlphaFoldDB" id="A0A1U9KMF5"/>
<dbReference type="InterPro" id="IPR023631">
    <property type="entry name" value="Amidase_dom"/>
</dbReference>
<gene>
    <name evidence="1" type="ORF">A0U93_02335</name>
</gene>
<dbReference type="Proteomes" id="UP000188604">
    <property type="component" value="Chromosome"/>
</dbReference>
<dbReference type="PANTHER" id="PTHR11895:SF172">
    <property type="entry name" value="GLUTAMYL-TRNA(GLN) AMIDOTRANSFERASE"/>
    <property type="match status" value="1"/>
</dbReference>
<dbReference type="KEGG" id="nch:A0U93_02335"/>
<dbReference type="NCBIfam" id="TIGR02715">
    <property type="entry name" value="amido_AtzE"/>
    <property type="match status" value="1"/>
</dbReference>
<organism evidence="1 2">
    <name type="scientific">Neoasaia chiangmaiensis</name>
    <dbReference type="NCBI Taxonomy" id="320497"/>
    <lineage>
        <taxon>Bacteria</taxon>
        <taxon>Pseudomonadati</taxon>
        <taxon>Pseudomonadota</taxon>
        <taxon>Alphaproteobacteria</taxon>
        <taxon>Acetobacterales</taxon>
        <taxon>Acetobacteraceae</taxon>
        <taxon>Neoasaia</taxon>
    </lineage>
</organism>
<dbReference type="InterPro" id="IPR014087">
    <property type="entry name" value="Carboxybiuret_hydro_AtzE"/>
</dbReference>
<proteinExistence type="predicted"/>
<dbReference type="RefSeq" id="WP_077805942.1">
    <property type="nucleotide sequence ID" value="NZ_BJXS01000004.1"/>
</dbReference>
<dbReference type="InterPro" id="IPR036928">
    <property type="entry name" value="AS_sf"/>
</dbReference>
<dbReference type="Pfam" id="PF01425">
    <property type="entry name" value="Amidase"/>
    <property type="match status" value="1"/>
</dbReference>
<evidence type="ECO:0000313" key="1">
    <source>
        <dbReference type="EMBL" id="AQS86972.1"/>
    </source>
</evidence>